<evidence type="ECO:0000256" key="1">
    <source>
        <dbReference type="SAM" id="Phobius"/>
    </source>
</evidence>
<dbReference type="Proteomes" id="UP001596504">
    <property type="component" value="Unassembled WGS sequence"/>
</dbReference>
<organism evidence="2 3">
    <name type="scientific">Saccharopolyspora griseoalba</name>
    <dbReference type="NCBI Taxonomy" id="1431848"/>
    <lineage>
        <taxon>Bacteria</taxon>
        <taxon>Bacillati</taxon>
        <taxon>Actinomycetota</taxon>
        <taxon>Actinomycetes</taxon>
        <taxon>Pseudonocardiales</taxon>
        <taxon>Pseudonocardiaceae</taxon>
        <taxon>Saccharopolyspora</taxon>
    </lineage>
</organism>
<gene>
    <name evidence="2" type="ORF">ACFQRI_02000</name>
</gene>
<feature type="transmembrane region" description="Helical" evidence="1">
    <location>
        <begin position="165"/>
        <end position="197"/>
    </location>
</feature>
<feature type="transmembrane region" description="Helical" evidence="1">
    <location>
        <begin position="27"/>
        <end position="48"/>
    </location>
</feature>
<keyword evidence="1" id="KW-1133">Transmembrane helix</keyword>
<sequence length="301" mass="31232">MASHPLRPVLGVRGPLLGGPVLLARCWWLVPLALLVVAPFQLASWSLTCHLGSCAESLTLVELLGVPGSLLGSVAAHVYRGALSAPPLLLITAAATAGLTAASARTPIGIRTALREIAARARPLGALIAFSAALPVISLLAPVALWRLLFGPLADNLRPDGLRPIAIGVLLVVLLFGALAAMTAAIVALVATVPVVLEGCSAVRAFRRTLSLAVKRVLPTFGTVLLVLVASEFVAAAMDVLWRTADLTALPAWLGAALNATLGDAVSLPLTAAMYFVRYVDLRARDGFQRADLVRAAPGPR</sequence>
<accession>A0ABW2LFS0</accession>
<feature type="transmembrane region" description="Helical" evidence="1">
    <location>
        <begin position="85"/>
        <end position="104"/>
    </location>
</feature>
<keyword evidence="1" id="KW-0472">Membrane</keyword>
<keyword evidence="3" id="KW-1185">Reference proteome</keyword>
<feature type="transmembrane region" description="Helical" evidence="1">
    <location>
        <begin position="124"/>
        <end position="145"/>
    </location>
</feature>
<feature type="transmembrane region" description="Helical" evidence="1">
    <location>
        <begin position="217"/>
        <end position="238"/>
    </location>
</feature>
<comment type="caution">
    <text evidence="2">The sequence shown here is derived from an EMBL/GenBank/DDBJ whole genome shotgun (WGS) entry which is preliminary data.</text>
</comment>
<dbReference type="EMBL" id="JBHTCJ010000001">
    <property type="protein sequence ID" value="MFC7340168.1"/>
    <property type="molecule type" value="Genomic_DNA"/>
</dbReference>
<evidence type="ECO:0000313" key="2">
    <source>
        <dbReference type="EMBL" id="MFC7340168.1"/>
    </source>
</evidence>
<proteinExistence type="predicted"/>
<keyword evidence="1" id="KW-0812">Transmembrane</keyword>
<evidence type="ECO:0000313" key="3">
    <source>
        <dbReference type="Proteomes" id="UP001596504"/>
    </source>
</evidence>
<name>A0ABW2LFS0_9PSEU</name>
<dbReference type="RefSeq" id="WP_380663599.1">
    <property type="nucleotide sequence ID" value="NZ_JBHTCJ010000001.1"/>
</dbReference>
<feature type="transmembrane region" description="Helical" evidence="1">
    <location>
        <begin position="250"/>
        <end position="277"/>
    </location>
</feature>
<protein>
    <submittedName>
        <fullName evidence="2">Uncharacterized protein</fullName>
    </submittedName>
</protein>
<reference evidence="3" key="1">
    <citation type="journal article" date="2019" name="Int. J. Syst. Evol. Microbiol.">
        <title>The Global Catalogue of Microorganisms (GCM) 10K type strain sequencing project: providing services to taxonomists for standard genome sequencing and annotation.</title>
        <authorList>
            <consortium name="The Broad Institute Genomics Platform"/>
            <consortium name="The Broad Institute Genome Sequencing Center for Infectious Disease"/>
            <person name="Wu L."/>
            <person name="Ma J."/>
        </authorList>
    </citation>
    <scope>NUCLEOTIDE SEQUENCE [LARGE SCALE GENOMIC DNA]</scope>
    <source>
        <strain evidence="3">WLHS5</strain>
    </source>
</reference>